<feature type="transmembrane region" description="Helical" evidence="1">
    <location>
        <begin position="33"/>
        <end position="54"/>
    </location>
</feature>
<dbReference type="EMBL" id="BNJF01000001">
    <property type="protein sequence ID" value="GHO43254.1"/>
    <property type="molecule type" value="Genomic_DNA"/>
</dbReference>
<keyword evidence="1" id="KW-0812">Transmembrane</keyword>
<proteinExistence type="predicted"/>
<comment type="caution">
    <text evidence="2">The sequence shown here is derived from an EMBL/GenBank/DDBJ whole genome shotgun (WGS) entry which is preliminary data.</text>
</comment>
<name>A0A8J3I1L9_9CHLR</name>
<dbReference type="RefSeq" id="WP_220192737.1">
    <property type="nucleotide sequence ID" value="NZ_BNJF01000001.1"/>
</dbReference>
<evidence type="ECO:0000256" key="1">
    <source>
        <dbReference type="SAM" id="Phobius"/>
    </source>
</evidence>
<gene>
    <name evidence="2" type="ORF">KSX_14170</name>
</gene>
<keyword evidence="3" id="KW-1185">Reference proteome</keyword>
<dbReference type="Proteomes" id="UP000612362">
    <property type="component" value="Unassembled WGS sequence"/>
</dbReference>
<evidence type="ECO:0000313" key="2">
    <source>
        <dbReference type="EMBL" id="GHO43254.1"/>
    </source>
</evidence>
<evidence type="ECO:0000313" key="3">
    <source>
        <dbReference type="Proteomes" id="UP000612362"/>
    </source>
</evidence>
<sequence>MSAKGLALLCVWYLVCASVGGYFGRNPQSWNVYYLAVYSVTLLGLGLSAALALWHERGTLPQLLTLNRNHTTR</sequence>
<reference evidence="2" key="1">
    <citation type="submission" date="2020-10" db="EMBL/GenBank/DDBJ databases">
        <title>Taxonomic study of unclassified bacteria belonging to the class Ktedonobacteria.</title>
        <authorList>
            <person name="Yabe S."/>
            <person name="Wang C.M."/>
            <person name="Zheng Y."/>
            <person name="Sakai Y."/>
            <person name="Cavaletti L."/>
            <person name="Monciardini P."/>
            <person name="Donadio S."/>
        </authorList>
    </citation>
    <scope>NUCLEOTIDE SEQUENCE</scope>
    <source>
        <strain evidence="2">SOSP1-1</strain>
    </source>
</reference>
<protein>
    <submittedName>
        <fullName evidence="2">Uncharacterized protein</fullName>
    </submittedName>
</protein>
<dbReference type="AlphaFoldDB" id="A0A8J3I1L9"/>
<keyword evidence="1" id="KW-1133">Transmembrane helix</keyword>
<organism evidence="2 3">
    <name type="scientific">Ktedonospora formicarum</name>
    <dbReference type="NCBI Taxonomy" id="2778364"/>
    <lineage>
        <taxon>Bacteria</taxon>
        <taxon>Bacillati</taxon>
        <taxon>Chloroflexota</taxon>
        <taxon>Ktedonobacteria</taxon>
        <taxon>Ktedonobacterales</taxon>
        <taxon>Ktedonobacteraceae</taxon>
        <taxon>Ktedonospora</taxon>
    </lineage>
</organism>
<accession>A0A8J3I1L9</accession>
<keyword evidence="1" id="KW-0472">Membrane</keyword>